<feature type="compositionally biased region" description="Acidic residues" evidence="9">
    <location>
        <begin position="18"/>
        <end position="30"/>
    </location>
</feature>
<evidence type="ECO:0000256" key="5">
    <source>
        <dbReference type="ARBA" id="ARBA00022833"/>
    </source>
</evidence>
<accession>A0A8S4A3S4</accession>
<evidence type="ECO:0000256" key="3">
    <source>
        <dbReference type="ARBA" id="ARBA00022737"/>
    </source>
</evidence>
<dbReference type="GO" id="GO:0000977">
    <property type="term" value="F:RNA polymerase II transcription regulatory region sequence-specific DNA binding"/>
    <property type="evidence" value="ECO:0007669"/>
    <property type="project" value="TreeGrafter"/>
</dbReference>
<feature type="domain" description="C2H2-type" evidence="10">
    <location>
        <begin position="690"/>
        <end position="715"/>
    </location>
</feature>
<feature type="domain" description="C2H2-type" evidence="10">
    <location>
        <begin position="606"/>
        <end position="633"/>
    </location>
</feature>
<feature type="compositionally biased region" description="Basic and acidic residues" evidence="9">
    <location>
        <begin position="1"/>
        <end position="17"/>
    </location>
</feature>
<dbReference type="GO" id="GO:0005634">
    <property type="term" value="C:nucleus"/>
    <property type="evidence" value="ECO:0007669"/>
    <property type="project" value="UniProtKB-SubCell"/>
</dbReference>
<keyword evidence="3" id="KW-0677">Repeat</keyword>
<feature type="domain" description="C2H2-type" evidence="10">
    <location>
        <begin position="446"/>
        <end position="475"/>
    </location>
</feature>
<dbReference type="OrthoDB" id="427030at2759"/>
<protein>
    <recommendedName>
        <fullName evidence="10">C2H2-type domain-containing protein</fullName>
    </recommendedName>
</protein>
<dbReference type="PROSITE" id="PS00028">
    <property type="entry name" value="ZINC_FINGER_C2H2_1"/>
    <property type="match status" value="10"/>
</dbReference>
<evidence type="ECO:0000256" key="8">
    <source>
        <dbReference type="PROSITE-ProRule" id="PRU00042"/>
    </source>
</evidence>
<feature type="domain" description="C2H2-type" evidence="10">
    <location>
        <begin position="546"/>
        <end position="575"/>
    </location>
</feature>
<dbReference type="FunFam" id="3.30.160.60:FF:000072">
    <property type="entry name" value="zinc finger protein 143 isoform X1"/>
    <property type="match status" value="2"/>
</dbReference>
<dbReference type="Gene3D" id="3.30.160.60">
    <property type="entry name" value="Classic Zinc Finger"/>
    <property type="match status" value="9"/>
</dbReference>
<feature type="domain" description="C2H2-type" evidence="10">
    <location>
        <begin position="516"/>
        <end position="545"/>
    </location>
</feature>
<dbReference type="PANTHER" id="PTHR24381">
    <property type="entry name" value="ZINC FINGER PROTEIN"/>
    <property type="match status" value="1"/>
</dbReference>
<feature type="region of interest" description="Disordered" evidence="9">
    <location>
        <begin position="1"/>
        <end position="31"/>
    </location>
</feature>
<dbReference type="InterPro" id="IPR013087">
    <property type="entry name" value="Znf_C2H2_type"/>
</dbReference>
<dbReference type="AlphaFoldDB" id="A0A8S4A3S4"/>
<dbReference type="FunFam" id="3.30.160.60:FF:000446">
    <property type="entry name" value="Zinc finger protein"/>
    <property type="match status" value="1"/>
</dbReference>
<gene>
    <name evidence="11" type="ORF">CUNI_LOCUS19294</name>
</gene>
<dbReference type="PANTHER" id="PTHR24381:SF390">
    <property type="entry name" value="ZINC FINGER PROTEIN 37 HOMOLOG"/>
    <property type="match status" value="1"/>
</dbReference>
<dbReference type="FunFam" id="3.30.160.60:FF:002343">
    <property type="entry name" value="Zinc finger protein 33A"/>
    <property type="match status" value="2"/>
</dbReference>
<keyword evidence="7" id="KW-0539">Nucleus</keyword>
<dbReference type="EMBL" id="CAJHNH020006445">
    <property type="protein sequence ID" value="CAG5133736.1"/>
    <property type="molecule type" value="Genomic_DNA"/>
</dbReference>
<dbReference type="SUPFAM" id="SSF57667">
    <property type="entry name" value="beta-beta-alpha zinc fingers"/>
    <property type="match status" value="5"/>
</dbReference>
<evidence type="ECO:0000259" key="10">
    <source>
        <dbReference type="PROSITE" id="PS50157"/>
    </source>
</evidence>
<evidence type="ECO:0000256" key="2">
    <source>
        <dbReference type="ARBA" id="ARBA00022723"/>
    </source>
</evidence>
<evidence type="ECO:0000256" key="4">
    <source>
        <dbReference type="ARBA" id="ARBA00022771"/>
    </source>
</evidence>
<keyword evidence="6" id="KW-0238">DNA-binding</keyword>
<evidence type="ECO:0000256" key="6">
    <source>
        <dbReference type="ARBA" id="ARBA00023125"/>
    </source>
</evidence>
<comment type="subcellular location">
    <subcellularLocation>
        <location evidence="1">Nucleus</location>
    </subcellularLocation>
</comment>
<dbReference type="GO" id="GO:0000981">
    <property type="term" value="F:DNA-binding transcription factor activity, RNA polymerase II-specific"/>
    <property type="evidence" value="ECO:0007669"/>
    <property type="project" value="TreeGrafter"/>
</dbReference>
<dbReference type="Proteomes" id="UP000678393">
    <property type="component" value="Unassembled WGS sequence"/>
</dbReference>
<reference evidence="11" key="1">
    <citation type="submission" date="2021-04" db="EMBL/GenBank/DDBJ databases">
        <authorList>
            <consortium name="Molecular Ecology Group"/>
        </authorList>
    </citation>
    <scope>NUCLEOTIDE SEQUENCE</scope>
</reference>
<feature type="domain" description="C2H2-type" evidence="10">
    <location>
        <begin position="662"/>
        <end position="689"/>
    </location>
</feature>
<dbReference type="PROSITE" id="PS50157">
    <property type="entry name" value="ZINC_FINGER_C2H2_2"/>
    <property type="match status" value="10"/>
</dbReference>
<feature type="domain" description="C2H2-type" evidence="10">
    <location>
        <begin position="576"/>
        <end position="605"/>
    </location>
</feature>
<organism evidence="11 12">
    <name type="scientific">Candidula unifasciata</name>
    <dbReference type="NCBI Taxonomy" id="100452"/>
    <lineage>
        <taxon>Eukaryota</taxon>
        <taxon>Metazoa</taxon>
        <taxon>Spiralia</taxon>
        <taxon>Lophotrochozoa</taxon>
        <taxon>Mollusca</taxon>
        <taxon>Gastropoda</taxon>
        <taxon>Heterobranchia</taxon>
        <taxon>Euthyneura</taxon>
        <taxon>Panpulmonata</taxon>
        <taxon>Eupulmonata</taxon>
        <taxon>Stylommatophora</taxon>
        <taxon>Helicina</taxon>
        <taxon>Helicoidea</taxon>
        <taxon>Geomitridae</taxon>
        <taxon>Candidula</taxon>
    </lineage>
</organism>
<evidence type="ECO:0000313" key="11">
    <source>
        <dbReference type="EMBL" id="CAG5133736.1"/>
    </source>
</evidence>
<comment type="caution">
    <text evidence="11">The sequence shown here is derived from an EMBL/GenBank/DDBJ whole genome shotgun (WGS) entry which is preliminary data.</text>
</comment>
<keyword evidence="12" id="KW-1185">Reference proteome</keyword>
<evidence type="ECO:0000313" key="12">
    <source>
        <dbReference type="Proteomes" id="UP000678393"/>
    </source>
</evidence>
<keyword evidence="5" id="KW-0862">Zinc</keyword>
<dbReference type="Pfam" id="PF00096">
    <property type="entry name" value="zf-C2H2"/>
    <property type="match status" value="3"/>
</dbReference>
<evidence type="ECO:0000256" key="7">
    <source>
        <dbReference type="ARBA" id="ARBA00023242"/>
    </source>
</evidence>
<proteinExistence type="predicted"/>
<name>A0A8S4A3S4_9EUPU</name>
<keyword evidence="2" id="KW-0479">Metal-binding</keyword>
<dbReference type="GO" id="GO:0008270">
    <property type="term" value="F:zinc ion binding"/>
    <property type="evidence" value="ECO:0007669"/>
    <property type="project" value="UniProtKB-KW"/>
</dbReference>
<feature type="domain" description="C2H2-type" evidence="10">
    <location>
        <begin position="634"/>
        <end position="661"/>
    </location>
</feature>
<feature type="domain" description="C2H2-type" evidence="10">
    <location>
        <begin position="476"/>
        <end position="499"/>
    </location>
</feature>
<dbReference type="SMART" id="SM00355">
    <property type="entry name" value="ZnF_C2H2"/>
    <property type="match status" value="10"/>
</dbReference>
<feature type="non-terminal residue" evidence="11">
    <location>
        <position position="772"/>
    </location>
</feature>
<sequence length="772" mass="88540">MDDSANKIDKENDHYSEFDEEDTCDEEDVPSYDTFKDETKLELTKEAKTKQKQEKGSPIVCLMCKTVWIKTKRGGRLFMFGGTRPFMAKFEAKLRALMGQEDLLALQRKYSTKFGRSYICRECYLLVRQTYDNIRRLQRDVSKSVQRIKSIKGNMSPPKDQADSGSDQDLEINYQIHNVQKKKLPPLAERIAEKIANLTLVKINSKVPVILLKAVDEMLDSKTQVSRSQTNDKNLQNTDKNTNPCVFYESSSCDKVNTLMENKLQARRYHMPVMNDVETRFLTENSLLPEGINSVIKDQQTARTHSDNLYSSKEAAECSAISLNMETSFASQFSVNNTASHETSSIAASDVENSTRNKVLALLHDPDNQDTINSDTLSKSKPSQEELAEILANPLLLIKSSQPIKLAEVKNDSVYICGEDGCDWMFSSKFFCENHIRHYHRAGRPFLCPFHGCERRFTGRSKLELHVRSHTDERPFICDKCGSGFRGNQELRAHRLTHTCKLVRHLQFHDGEEFPFPCTYPECGKAFKSRYDLKCHNRLHTGEKPYKCPEPGCGMAFRIPCQFTMHKRTHTGEKPFTCTEEGCCAAYISSNALQAHMLSHTSERPFCCEFCGKTFKHKMLYRMHLKKHSGEKVYECKVCSCQFEDSDSFKEHKRIHKGEKQYMCEECGQRFSSQVSYKHHTKIHSRELPLSCPEEGCGKAFSDTVSLKVHKQTHSKPINLCTQCGKVYKFSVSKHRYMNNIMVSELQPQSYVMEVEEAARVMRHNFGAPDSI</sequence>
<dbReference type="InterPro" id="IPR036236">
    <property type="entry name" value="Znf_C2H2_sf"/>
</dbReference>
<evidence type="ECO:0000256" key="9">
    <source>
        <dbReference type="SAM" id="MobiDB-lite"/>
    </source>
</evidence>
<evidence type="ECO:0000256" key="1">
    <source>
        <dbReference type="ARBA" id="ARBA00004123"/>
    </source>
</evidence>
<keyword evidence="4 8" id="KW-0863">Zinc-finger</keyword>
<feature type="domain" description="C2H2-type" evidence="10">
    <location>
        <begin position="415"/>
        <end position="445"/>
    </location>
</feature>